<feature type="transmembrane region" description="Helical" evidence="1">
    <location>
        <begin position="12"/>
        <end position="35"/>
    </location>
</feature>
<feature type="transmembrane region" description="Helical" evidence="1">
    <location>
        <begin position="87"/>
        <end position="107"/>
    </location>
</feature>
<sequence>MKDAAETLLLIVLGLSGGLAVGGGMVSLLVVLDLIPRVMQLSGLTGRYKAVHLFEGAIVAGVLYWTAADFNGWALPLSPVFALPTGLLQGVFIGMLAAALTEVLNVLPIMAKRLNLAQGIGWLLMAMVFGKVAGSLFDWLIYRN</sequence>
<organism evidence="2 3">
    <name type="scientific">Paenibacillus thermoaerophilus</name>
    <dbReference type="NCBI Taxonomy" id="1215385"/>
    <lineage>
        <taxon>Bacteria</taxon>
        <taxon>Bacillati</taxon>
        <taxon>Bacillota</taxon>
        <taxon>Bacilli</taxon>
        <taxon>Bacillales</taxon>
        <taxon>Paenibacillaceae</taxon>
        <taxon>Paenibacillus</taxon>
    </lineage>
</organism>
<feature type="transmembrane region" description="Helical" evidence="1">
    <location>
        <begin position="47"/>
        <end position="67"/>
    </location>
</feature>
<gene>
    <name evidence="2" type="ORF">ACFQWB_12445</name>
</gene>
<name>A0ABW2V5A8_9BACL</name>
<evidence type="ECO:0000313" key="3">
    <source>
        <dbReference type="Proteomes" id="UP001596528"/>
    </source>
</evidence>
<dbReference type="EMBL" id="JBHTGQ010000027">
    <property type="protein sequence ID" value="MFC7750728.1"/>
    <property type="molecule type" value="Genomic_DNA"/>
</dbReference>
<evidence type="ECO:0000313" key="2">
    <source>
        <dbReference type="EMBL" id="MFC7750728.1"/>
    </source>
</evidence>
<proteinExistence type="predicted"/>
<accession>A0ABW2V5A8</accession>
<reference evidence="3" key="1">
    <citation type="journal article" date="2019" name="Int. J. Syst. Evol. Microbiol.">
        <title>The Global Catalogue of Microorganisms (GCM) 10K type strain sequencing project: providing services to taxonomists for standard genome sequencing and annotation.</title>
        <authorList>
            <consortium name="The Broad Institute Genomics Platform"/>
            <consortium name="The Broad Institute Genome Sequencing Center for Infectious Disease"/>
            <person name="Wu L."/>
            <person name="Ma J."/>
        </authorList>
    </citation>
    <scope>NUCLEOTIDE SEQUENCE [LARGE SCALE GENOMIC DNA]</scope>
    <source>
        <strain evidence="3">JCM 18657</strain>
    </source>
</reference>
<keyword evidence="3" id="KW-1185">Reference proteome</keyword>
<protein>
    <submittedName>
        <fullName evidence="2">Stage V sporulation protein AB</fullName>
    </submittedName>
</protein>
<keyword evidence="1" id="KW-0472">Membrane</keyword>
<dbReference type="Proteomes" id="UP001596528">
    <property type="component" value="Unassembled WGS sequence"/>
</dbReference>
<feature type="transmembrane region" description="Helical" evidence="1">
    <location>
        <begin position="119"/>
        <end position="142"/>
    </location>
</feature>
<dbReference type="InterPro" id="IPR020144">
    <property type="entry name" value="SpoVAB"/>
</dbReference>
<keyword evidence="1" id="KW-0812">Transmembrane</keyword>
<keyword evidence="1" id="KW-1133">Transmembrane helix</keyword>
<comment type="caution">
    <text evidence="2">The sequence shown here is derived from an EMBL/GenBank/DDBJ whole genome shotgun (WGS) entry which is preliminary data.</text>
</comment>
<dbReference type="RefSeq" id="WP_246068166.1">
    <property type="nucleotide sequence ID" value="NZ_JBHTGQ010000027.1"/>
</dbReference>
<evidence type="ECO:0000256" key="1">
    <source>
        <dbReference type="SAM" id="Phobius"/>
    </source>
</evidence>
<dbReference type="Pfam" id="PF13782">
    <property type="entry name" value="SpoVAB"/>
    <property type="match status" value="1"/>
</dbReference>